<sequence>MNMDQNKLTGIHLLESTIGIEFEVLANEYQELPLDNGTVNSSHKIVFQITEEEPDISSVGVLFALALMSFTYAAPRGYSFNDFIPDEEYNLGYFLEGLHFERGVLSHEADYVSGRCVKTDITFEPGGKVTISIRNRGRGADRWVIHLQGRKHVQAV</sequence>
<dbReference type="RefSeq" id="WP_183354059.1">
    <property type="nucleotide sequence ID" value="NZ_BLXX01000003.1"/>
</dbReference>
<evidence type="ECO:0000313" key="1">
    <source>
        <dbReference type="EMBL" id="GFO59228.1"/>
    </source>
</evidence>
<dbReference type="Proteomes" id="UP000556026">
    <property type="component" value="Unassembled WGS sequence"/>
</dbReference>
<proteinExistence type="predicted"/>
<dbReference type="AlphaFoldDB" id="A0A6V8MGX3"/>
<evidence type="ECO:0000313" key="2">
    <source>
        <dbReference type="Proteomes" id="UP000556026"/>
    </source>
</evidence>
<reference evidence="2" key="1">
    <citation type="submission" date="2020-06" db="EMBL/GenBank/DDBJ databases">
        <title>Draft genomic sequence of Geomonas sp. Red330.</title>
        <authorList>
            <person name="Itoh H."/>
            <person name="Zhenxing X."/>
            <person name="Ushijima N."/>
            <person name="Masuda Y."/>
            <person name="Shiratori Y."/>
            <person name="Senoo K."/>
        </authorList>
    </citation>
    <scope>NUCLEOTIDE SEQUENCE [LARGE SCALE GENOMIC DNA]</scope>
    <source>
        <strain evidence="2">Red330</strain>
    </source>
</reference>
<accession>A0A6V8MGX3</accession>
<comment type="caution">
    <text evidence="1">The sequence shown here is derived from an EMBL/GenBank/DDBJ whole genome shotgun (WGS) entry which is preliminary data.</text>
</comment>
<keyword evidence="2" id="KW-1185">Reference proteome</keyword>
<gene>
    <name evidence="1" type="ORF">GMST_15530</name>
</gene>
<name>A0A6V8MGX3_9BACT</name>
<organism evidence="1 2">
    <name type="scientific">Geomonas silvestris</name>
    <dbReference type="NCBI Taxonomy" id="2740184"/>
    <lineage>
        <taxon>Bacteria</taxon>
        <taxon>Pseudomonadati</taxon>
        <taxon>Thermodesulfobacteriota</taxon>
        <taxon>Desulfuromonadia</taxon>
        <taxon>Geobacterales</taxon>
        <taxon>Geobacteraceae</taxon>
        <taxon>Geomonas</taxon>
    </lineage>
</organism>
<dbReference type="EMBL" id="BLXX01000003">
    <property type="protein sequence ID" value="GFO59228.1"/>
    <property type="molecule type" value="Genomic_DNA"/>
</dbReference>
<protein>
    <submittedName>
        <fullName evidence="1">Uncharacterized protein</fullName>
    </submittedName>
</protein>